<feature type="compositionally biased region" description="Low complexity" evidence="1">
    <location>
        <begin position="104"/>
        <end position="118"/>
    </location>
</feature>
<protein>
    <submittedName>
        <fullName evidence="2">Uncharacterized protein</fullName>
    </submittedName>
</protein>
<proteinExistence type="predicted"/>
<dbReference type="PANTHER" id="PTHR33050">
    <property type="entry name" value="REVERSE TRANSCRIPTASE DOMAIN-CONTAINING PROTEIN"/>
    <property type="match status" value="1"/>
</dbReference>
<dbReference type="EMBL" id="CAMXCT010000857">
    <property type="protein sequence ID" value="CAI3984038.1"/>
    <property type="molecule type" value="Genomic_DNA"/>
</dbReference>
<dbReference type="EMBL" id="CAMXCT030000857">
    <property type="protein sequence ID" value="CAL4771350.1"/>
    <property type="molecule type" value="Genomic_DNA"/>
</dbReference>
<accession>A0A9P1C4L7</accession>
<feature type="region of interest" description="Disordered" evidence="1">
    <location>
        <begin position="99"/>
        <end position="123"/>
    </location>
</feature>
<dbReference type="EMBL" id="CAMXCT020000857">
    <property type="protein sequence ID" value="CAL1137413.1"/>
    <property type="molecule type" value="Genomic_DNA"/>
</dbReference>
<evidence type="ECO:0000313" key="2">
    <source>
        <dbReference type="EMBL" id="CAI3984038.1"/>
    </source>
</evidence>
<reference evidence="2" key="1">
    <citation type="submission" date="2022-10" db="EMBL/GenBank/DDBJ databases">
        <authorList>
            <person name="Chen Y."/>
            <person name="Dougan E. K."/>
            <person name="Chan C."/>
            <person name="Rhodes N."/>
            <person name="Thang M."/>
        </authorList>
    </citation>
    <scope>NUCLEOTIDE SEQUENCE</scope>
</reference>
<dbReference type="SUPFAM" id="SSF53335">
    <property type="entry name" value="S-adenosyl-L-methionine-dependent methyltransferases"/>
    <property type="match status" value="1"/>
</dbReference>
<evidence type="ECO:0000256" key="1">
    <source>
        <dbReference type="SAM" id="MobiDB-lite"/>
    </source>
</evidence>
<comment type="caution">
    <text evidence="2">The sequence shown here is derived from an EMBL/GenBank/DDBJ whole genome shotgun (WGS) entry which is preliminary data.</text>
</comment>
<gene>
    <name evidence="2" type="ORF">C1SCF055_LOCUS11595</name>
</gene>
<dbReference type="PANTHER" id="PTHR33050:SF7">
    <property type="entry name" value="RIBONUCLEASE H"/>
    <property type="match status" value="1"/>
</dbReference>
<organism evidence="2">
    <name type="scientific">Cladocopium goreaui</name>
    <dbReference type="NCBI Taxonomy" id="2562237"/>
    <lineage>
        <taxon>Eukaryota</taxon>
        <taxon>Sar</taxon>
        <taxon>Alveolata</taxon>
        <taxon>Dinophyceae</taxon>
        <taxon>Suessiales</taxon>
        <taxon>Symbiodiniaceae</taxon>
        <taxon>Cladocopium</taxon>
    </lineage>
</organism>
<evidence type="ECO:0000313" key="3">
    <source>
        <dbReference type="EMBL" id="CAL4771350.1"/>
    </source>
</evidence>
<feature type="compositionally biased region" description="Basic and acidic residues" evidence="1">
    <location>
        <begin position="363"/>
        <end position="373"/>
    </location>
</feature>
<dbReference type="Proteomes" id="UP001152797">
    <property type="component" value="Unassembled WGS sequence"/>
</dbReference>
<dbReference type="OrthoDB" id="641149at2759"/>
<feature type="region of interest" description="Disordered" evidence="1">
    <location>
        <begin position="1533"/>
        <end position="1563"/>
    </location>
</feature>
<feature type="region of interest" description="Disordered" evidence="1">
    <location>
        <begin position="658"/>
        <end position="680"/>
    </location>
</feature>
<keyword evidence="4" id="KW-1185">Reference proteome</keyword>
<sequence>MVLSLAPTSLADLARDAAAGDIVNEYLDARGIKTPATLALLSRDEDNLDLTLIQPLLQGWPRPDGTTITVREQDKPIAKAVLLHMWMMAKQVWEATQHAAMPKATPTQSTSSTAASTPAEDKVPKALAPGRWTALVHEYQSQQIGGQDRVFPVQELLGTEAVIARVLHEHETSKNYTPVLLGELISTRTFQANGEPNPLAKRERNVTKLTLTGEQLVATPEEPWQPRSVLAILDGLASIRWCFILCKLGTEQAVHAFFDWLVRLVRSRPQKTDQLAQFWMTVSWKLALEMRGGRTFMEATALIMKDYDSFTECMSREPSQTTKKPMTSAPAKAETKGYGKGSTKSGKGTRPSPYSRPTKQGTWHKDDGYDRAAHPWQGSQKQDDKPRWQKEPWSSDWKTPQVDLVTPDSTGYPPPSQPPTAERGQVFQKLNEEVILVSRFDGIGSAALILKGLVAAISLHIVWEVDSDCMEVLKARHPEAVTRGDFLKDDPDEVARVIHRHDPEGTKLVLLAAPPCPDFSRIRADAPGSAGEEGHKFTAYCEFIRKVEMGIPHRRIGHLTENVVMDKGEADHFSSLLDCNAILSDAQDFGLINRPRLWWTRVNWSSIRTNPITGKRLRLSKSQKYHRLHHDTTFQEETDLQLEGLRLHNAVASHDKRIPCLTTPAPSDDGRPAPKKLKGKIDPEQKARWMNDWRLFAPWQYSKEALLHAADGSMVVPPPEAKEQLHQLPKWYTSVPGVSEKARHRMLANGWHIGSTRFIMMLVLQSMLMVTASSPVPQPRHTALQTMLTFLQPTTPHLGPGTWPSEATCVAQAGSMWEHWQMAVASSHPVQRPPRLEPGLQQCVDLRGIIGGSLARMRTEIVDEIEQWALDSMDATETWWKSLPPHVAQVYFNKDHNQISQIPLLLRLLDLAKMPGLPELTEDLQSGFQVTGELHAGAGWLPQADSKYEFPTSAETFMKHNQHYTRAKLRSKRVDPEWSSMLDELRSELKKGRMSGPYRAPDWWPTQTTTIDEMPLLQLPIQNICTSFCFSVVQADKIRRCEDFRRSGHNATVVAYDVPHHHDIRTFTDLALSAPQGGDTSLVWAQDLDGAYRQFPVRDPTDCFCVLMTPRGPILLQHHAMTFGAVSSVWNFNRAADGIMFLSRRLLATPLGHYVDDFIGVEPSALVHSSFSEFTRLMRVLGLRMKERKALPPAARQKVLGINMHITEDEVILSPHPERCDKAKKVIQNALETNRLTDEAAHRLAGKLVFLTSTLFGQLGRASLQPLYARAHGLSEGDHDGQLNGPLRSALRSLMNLLREIQPRVIPKQMDQSCIVLYSDAYFAIDGTHHSPGSKTIPKHWHKTKCHTYENGWGVVIHFEGNTWFSSGSLPSRLIKKFCTRKAYIYFLEIAAQLMGFLTCRQLPSNLVMSFIDNTAGFFALRKGYCRDPAICNVLALVWRIIALDGWHLHLEWVQSNLNISDSVSRFQYDEMQKINANWTEIPVEGIYDILARVAVDSDYAHGKALNDMIAIQPAPLTMTHTGGMGNWRQCGRDPAAAPAVKQTGPAVTEHPRPKEPVRAAFK</sequence>
<evidence type="ECO:0000313" key="4">
    <source>
        <dbReference type="Proteomes" id="UP001152797"/>
    </source>
</evidence>
<feature type="compositionally biased region" description="Basic and acidic residues" evidence="1">
    <location>
        <begin position="381"/>
        <end position="390"/>
    </location>
</feature>
<feature type="compositionally biased region" description="Basic and acidic residues" evidence="1">
    <location>
        <begin position="1550"/>
        <end position="1563"/>
    </location>
</feature>
<dbReference type="InterPro" id="IPR029063">
    <property type="entry name" value="SAM-dependent_MTases_sf"/>
</dbReference>
<dbReference type="InterPro" id="IPR052055">
    <property type="entry name" value="Hepadnavirus_pol/RT"/>
</dbReference>
<feature type="region of interest" description="Disordered" evidence="1">
    <location>
        <begin position="315"/>
        <end position="423"/>
    </location>
</feature>
<reference evidence="3 4" key="2">
    <citation type="submission" date="2024-05" db="EMBL/GenBank/DDBJ databases">
        <authorList>
            <person name="Chen Y."/>
            <person name="Shah S."/>
            <person name="Dougan E. K."/>
            <person name="Thang M."/>
            <person name="Chan C."/>
        </authorList>
    </citation>
    <scope>NUCLEOTIDE SEQUENCE [LARGE SCALE GENOMIC DNA]</scope>
</reference>
<name>A0A9P1C4L7_9DINO</name>
<dbReference type="Gene3D" id="3.40.50.150">
    <property type="entry name" value="Vaccinia Virus protein VP39"/>
    <property type="match status" value="1"/>
</dbReference>